<evidence type="ECO:0000256" key="7">
    <source>
        <dbReference type="PROSITE-ProRule" id="PRU00282"/>
    </source>
</evidence>
<dbReference type="Proteomes" id="UP001162164">
    <property type="component" value="Unassembled WGS sequence"/>
</dbReference>
<dbReference type="InterPro" id="IPR023395">
    <property type="entry name" value="MCP_dom_sf"/>
</dbReference>
<protein>
    <submittedName>
        <fullName evidence="9">Uncharacterized protein</fullName>
    </submittedName>
</protein>
<dbReference type="Pfam" id="PF00153">
    <property type="entry name" value="Mito_carr"/>
    <property type="match status" value="2"/>
</dbReference>
<evidence type="ECO:0000256" key="3">
    <source>
        <dbReference type="ARBA" id="ARBA00022448"/>
    </source>
</evidence>
<keyword evidence="4 7" id="KW-0812">Transmembrane</keyword>
<evidence type="ECO:0000256" key="8">
    <source>
        <dbReference type="RuleBase" id="RU000488"/>
    </source>
</evidence>
<reference evidence="9" key="1">
    <citation type="journal article" date="2023" name="Insect Mol. Biol.">
        <title>Genome sequencing provides insights into the evolution of gene families encoding plant cell wall-degrading enzymes in longhorned beetles.</title>
        <authorList>
            <person name="Shin N.R."/>
            <person name="Okamura Y."/>
            <person name="Kirsch R."/>
            <person name="Pauchet Y."/>
        </authorList>
    </citation>
    <scope>NUCLEOTIDE SEQUENCE</scope>
    <source>
        <strain evidence="9">MMC_N1</strain>
    </source>
</reference>
<dbReference type="PANTHER" id="PTHR24089">
    <property type="entry name" value="SOLUTE CARRIER FAMILY 25"/>
    <property type="match status" value="1"/>
</dbReference>
<evidence type="ECO:0000256" key="5">
    <source>
        <dbReference type="ARBA" id="ARBA00022737"/>
    </source>
</evidence>
<evidence type="ECO:0000256" key="1">
    <source>
        <dbReference type="ARBA" id="ARBA00004141"/>
    </source>
</evidence>
<evidence type="ECO:0000256" key="2">
    <source>
        <dbReference type="ARBA" id="ARBA00006375"/>
    </source>
</evidence>
<feature type="non-terminal residue" evidence="9">
    <location>
        <position position="222"/>
    </location>
</feature>
<dbReference type="InterPro" id="IPR018108">
    <property type="entry name" value="MCP_transmembrane"/>
</dbReference>
<feature type="repeat" description="Solcar" evidence="7">
    <location>
        <begin position="12"/>
        <end position="104"/>
    </location>
</feature>
<keyword evidence="6 7" id="KW-0472">Membrane</keyword>
<dbReference type="InterPro" id="IPR002067">
    <property type="entry name" value="MCP"/>
</dbReference>
<evidence type="ECO:0000256" key="4">
    <source>
        <dbReference type="ARBA" id="ARBA00022692"/>
    </source>
</evidence>
<proteinExistence type="inferred from homology"/>
<feature type="non-terminal residue" evidence="9">
    <location>
        <position position="1"/>
    </location>
</feature>
<keyword evidence="3 8" id="KW-0813">Transport</keyword>
<dbReference type="Gene3D" id="1.50.40.10">
    <property type="entry name" value="Mitochondrial carrier domain"/>
    <property type="match status" value="1"/>
</dbReference>
<evidence type="ECO:0000313" key="9">
    <source>
        <dbReference type="EMBL" id="KAJ8975698.1"/>
    </source>
</evidence>
<feature type="repeat" description="Solcar" evidence="7">
    <location>
        <begin position="114"/>
        <end position="201"/>
    </location>
</feature>
<evidence type="ECO:0000256" key="6">
    <source>
        <dbReference type="ARBA" id="ARBA00023136"/>
    </source>
</evidence>
<sequence length="222" mass="24762">TMVGYDKKSEKLNQFDFAFAGGASGFITRATCQPLDVLKIRFQLQVEPISHDALSKYRSIYHAVNVIFQEEGIKAFWKGHVPAQWLSVNYGVVQFWAFEMLSKQVHRMNLSANVSPITNFVCGSLAGCAATIVSFPFDVIRTRLVAQSEQHKIYQGVLHAGLDIYRKEGFVTLFRGLWPSVVQIGPHAGAQFMSYKIFDDLYKKVTGSGETTLSGSLVAELQ</sequence>
<keyword evidence="10" id="KW-1185">Reference proteome</keyword>
<name>A0ABQ9JDJ6_9CUCU</name>
<comment type="caution">
    <text evidence="9">The sequence shown here is derived from an EMBL/GenBank/DDBJ whole genome shotgun (WGS) entry which is preliminary data.</text>
</comment>
<evidence type="ECO:0000313" key="10">
    <source>
        <dbReference type="Proteomes" id="UP001162164"/>
    </source>
</evidence>
<comment type="similarity">
    <text evidence="2 8">Belongs to the mitochondrial carrier (TC 2.A.29) family.</text>
</comment>
<gene>
    <name evidence="9" type="ORF">NQ317_017382</name>
</gene>
<accession>A0ABQ9JDJ6</accession>
<organism evidence="9 10">
    <name type="scientific">Molorchus minor</name>
    <dbReference type="NCBI Taxonomy" id="1323400"/>
    <lineage>
        <taxon>Eukaryota</taxon>
        <taxon>Metazoa</taxon>
        <taxon>Ecdysozoa</taxon>
        <taxon>Arthropoda</taxon>
        <taxon>Hexapoda</taxon>
        <taxon>Insecta</taxon>
        <taxon>Pterygota</taxon>
        <taxon>Neoptera</taxon>
        <taxon>Endopterygota</taxon>
        <taxon>Coleoptera</taxon>
        <taxon>Polyphaga</taxon>
        <taxon>Cucujiformia</taxon>
        <taxon>Chrysomeloidea</taxon>
        <taxon>Cerambycidae</taxon>
        <taxon>Lamiinae</taxon>
        <taxon>Monochamini</taxon>
        <taxon>Molorchus</taxon>
    </lineage>
</organism>
<dbReference type="SUPFAM" id="SSF103506">
    <property type="entry name" value="Mitochondrial carrier"/>
    <property type="match status" value="1"/>
</dbReference>
<comment type="subcellular location">
    <subcellularLocation>
        <location evidence="1">Membrane</location>
        <topology evidence="1">Multi-pass membrane protein</topology>
    </subcellularLocation>
</comment>
<dbReference type="PROSITE" id="PS50920">
    <property type="entry name" value="SOLCAR"/>
    <property type="match status" value="2"/>
</dbReference>
<keyword evidence="5" id="KW-0677">Repeat</keyword>
<dbReference type="EMBL" id="JAPWTJ010000778">
    <property type="protein sequence ID" value="KAJ8975698.1"/>
    <property type="molecule type" value="Genomic_DNA"/>
</dbReference>
<dbReference type="PRINTS" id="PR00926">
    <property type="entry name" value="MITOCARRIER"/>
</dbReference>